<name>A0A099Z2K6_TINGU</name>
<evidence type="ECO:0000256" key="2">
    <source>
        <dbReference type="ARBA" id="ARBA00022617"/>
    </source>
</evidence>
<dbReference type="GO" id="GO:0020037">
    <property type="term" value="F:heme binding"/>
    <property type="evidence" value="ECO:0007669"/>
    <property type="project" value="InterPro"/>
</dbReference>
<proteinExistence type="inferred from homology"/>
<comment type="similarity">
    <text evidence="1 3">Belongs to the cytochrome P450 family.</text>
</comment>
<dbReference type="GO" id="GO:0016705">
    <property type="term" value="F:oxidoreductase activity, acting on paired donors, with incorporation or reduction of molecular oxygen"/>
    <property type="evidence" value="ECO:0007669"/>
    <property type="project" value="InterPro"/>
</dbReference>
<dbReference type="InterPro" id="IPR017972">
    <property type="entry name" value="Cyt_P450_CS"/>
</dbReference>
<keyword evidence="3" id="KW-0408">Iron</keyword>
<dbReference type="PROSITE" id="PS00086">
    <property type="entry name" value="CYTOCHROME_P450"/>
    <property type="match status" value="1"/>
</dbReference>
<accession>A0A099Z2K6</accession>
<dbReference type="GO" id="GO:0005506">
    <property type="term" value="F:iron ion binding"/>
    <property type="evidence" value="ECO:0007669"/>
    <property type="project" value="InterPro"/>
</dbReference>
<dbReference type="Pfam" id="PF00067">
    <property type="entry name" value="p450"/>
    <property type="match status" value="1"/>
</dbReference>
<dbReference type="EMBL" id="KL887597">
    <property type="protein sequence ID" value="KGL75020.1"/>
    <property type="molecule type" value="Genomic_DNA"/>
</dbReference>
<dbReference type="STRING" id="94827.A0A099Z2K6"/>
<evidence type="ECO:0000313" key="4">
    <source>
        <dbReference type="EMBL" id="KGL75020.1"/>
    </source>
</evidence>
<dbReference type="AlphaFoldDB" id="A0A099Z2K6"/>
<dbReference type="InterPro" id="IPR001128">
    <property type="entry name" value="Cyt_P450"/>
</dbReference>
<dbReference type="SUPFAM" id="SSF48264">
    <property type="entry name" value="Cytochrome P450"/>
    <property type="match status" value="1"/>
</dbReference>
<protein>
    <submittedName>
        <fullName evidence="4">Cytochrome P450 26C1</fullName>
    </submittedName>
</protein>
<evidence type="ECO:0000313" key="5">
    <source>
        <dbReference type="Proteomes" id="UP000053641"/>
    </source>
</evidence>
<dbReference type="Gene3D" id="1.10.630.10">
    <property type="entry name" value="Cytochrome P450"/>
    <property type="match status" value="1"/>
</dbReference>
<keyword evidence="3" id="KW-0479">Metal-binding</keyword>
<evidence type="ECO:0000256" key="3">
    <source>
        <dbReference type="RuleBase" id="RU000461"/>
    </source>
</evidence>
<gene>
    <name evidence="4" type="ORF">N309_12999</name>
</gene>
<keyword evidence="5" id="KW-1185">Reference proteome</keyword>
<evidence type="ECO:0000256" key="1">
    <source>
        <dbReference type="ARBA" id="ARBA00010617"/>
    </source>
</evidence>
<keyword evidence="3" id="KW-0503">Monooxygenase</keyword>
<feature type="non-terminal residue" evidence="4">
    <location>
        <position position="73"/>
    </location>
</feature>
<dbReference type="InterPro" id="IPR036396">
    <property type="entry name" value="Cyt_P450_sf"/>
</dbReference>
<dbReference type="GO" id="GO:0004497">
    <property type="term" value="F:monooxygenase activity"/>
    <property type="evidence" value="ECO:0007669"/>
    <property type="project" value="UniProtKB-KW"/>
</dbReference>
<keyword evidence="3" id="KW-0560">Oxidoreductase</keyword>
<organism evidence="4 5">
    <name type="scientific">Tinamus guttatus</name>
    <name type="common">White-throated tinamou</name>
    <dbReference type="NCBI Taxonomy" id="94827"/>
    <lineage>
        <taxon>Eukaryota</taxon>
        <taxon>Metazoa</taxon>
        <taxon>Chordata</taxon>
        <taxon>Craniata</taxon>
        <taxon>Vertebrata</taxon>
        <taxon>Euteleostomi</taxon>
        <taxon>Archelosauria</taxon>
        <taxon>Archosauria</taxon>
        <taxon>Dinosauria</taxon>
        <taxon>Saurischia</taxon>
        <taxon>Theropoda</taxon>
        <taxon>Coelurosauria</taxon>
        <taxon>Aves</taxon>
        <taxon>Palaeognathae</taxon>
        <taxon>Tinamiformes</taxon>
        <taxon>Tinamidae</taxon>
        <taxon>Tinamus</taxon>
    </lineage>
</organism>
<keyword evidence="2 3" id="KW-0349">Heme</keyword>
<sequence>AARFPYVPFGGGARSCIGQELARAILKLLAIELVRTARRVLATPGYPAMRTVPIVHPAGDGLHLYFRPSQPTH</sequence>
<dbReference type="Proteomes" id="UP000053641">
    <property type="component" value="Unassembled WGS sequence"/>
</dbReference>
<feature type="non-terminal residue" evidence="4">
    <location>
        <position position="1"/>
    </location>
</feature>
<reference evidence="4 5" key="1">
    <citation type="submission" date="2014-06" db="EMBL/GenBank/DDBJ databases">
        <title>Genome evolution of avian class.</title>
        <authorList>
            <person name="Zhang G."/>
            <person name="Li C."/>
        </authorList>
    </citation>
    <scope>NUCLEOTIDE SEQUENCE [LARGE SCALE GENOMIC DNA]</scope>
    <source>
        <strain evidence="4">BGI_N309</strain>
    </source>
</reference>